<feature type="transmembrane region" description="Helical" evidence="2">
    <location>
        <begin position="219"/>
        <end position="240"/>
    </location>
</feature>
<evidence type="ECO:0000256" key="1">
    <source>
        <dbReference type="SAM" id="MobiDB-lite"/>
    </source>
</evidence>
<feature type="transmembrane region" description="Helical" evidence="2">
    <location>
        <begin position="62"/>
        <end position="85"/>
    </location>
</feature>
<evidence type="ECO:0000256" key="2">
    <source>
        <dbReference type="SAM" id="Phobius"/>
    </source>
</evidence>
<dbReference type="Pfam" id="PF04024">
    <property type="entry name" value="PspC"/>
    <property type="match status" value="1"/>
</dbReference>
<feature type="transmembrane region" description="Helical" evidence="2">
    <location>
        <begin position="246"/>
        <end position="267"/>
    </location>
</feature>
<protein>
    <submittedName>
        <fullName evidence="4">PspC family transcriptional regulator</fullName>
    </submittedName>
</protein>
<reference evidence="4" key="2">
    <citation type="submission" date="2020-09" db="EMBL/GenBank/DDBJ databases">
        <authorList>
            <person name="Sun Q."/>
            <person name="Zhou Y."/>
        </authorList>
    </citation>
    <scope>NUCLEOTIDE SEQUENCE</scope>
    <source>
        <strain evidence="4">CGMCC 4.7679</strain>
    </source>
</reference>
<accession>A0A8H9IZB2</accession>
<proteinExistence type="predicted"/>
<reference evidence="4" key="1">
    <citation type="journal article" date="2014" name="Int. J. Syst. Evol. Microbiol.">
        <title>Complete genome sequence of Corynebacterium casei LMG S-19264T (=DSM 44701T), isolated from a smear-ripened cheese.</title>
        <authorList>
            <consortium name="US DOE Joint Genome Institute (JGI-PGF)"/>
            <person name="Walter F."/>
            <person name="Albersmeier A."/>
            <person name="Kalinowski J."/>
            <person name="Ruckert C."/>
        </authorList>
    </citation>
    <scope>NUCLEOTIDE SEQUENCE</scope>
    <source>
        <strain evidence="4">CGMCC 4.7679</strain>
    </source>
</reference>
<evidence type="ECO:0000313" key="5">
    <source>
        <dbReference type="Proteomes" id="UP000658656"/>
    </source>
</evidence>
<feature type="domain" description="Phage shock protein PspC N-terminal" evidence="3">
    <location>
        <begin position="32"/>
        <end position="85"/>
    </location>
</feature>
<keyword evidence="5" id="KW-1185">Reference proteome</keyword>
<evidence type="ECO:0000313" key="4">
    <source>
        <dbReference type="EMBL" id="GHF88074.1"/>
    </source>
</evidence>
<organism evidence="4 5">
    <name type="scientific">Amycolatopsis bartoniae</name>
    <dbReference type="NCBI Taxonomy" id="941986"/>
    <lineage>
        <taxon>Bacteria</taxon>
        <taxon>Bacillati</taxon>
        <taxon>Actinomycetota</taxon>
        <taxon>Actinomycetes</taxon>
        <taxon>Pseudonocardiales</taxon>
        <taxon>Pseudonocardiaceae</taxon>
        <taxon>Amycolatopsis</taxon>
    </lineage>
</organism>
<dbReference type="Proteomes" id="UP000658656">
    <property type="component" value="Unassembled WGS sequence"/>
</dbReference>
<feature type="transmembrane region" description="Helical" evidence="2">
    <location>
        <begin position="106"/>
        <end position="126"/>
    </location>
</feature>
<dbReference type="AlphaFoldDB" id="A0A8H9IZB2"/>
<evidence type="ECO:0000259" key="3">
    <source>
        <dbReference type="Pfam" id="PF04024"/>
    </source>
</evidence>
<feature type="transmembrane region" description="Helical" evidence="2">
    <location>
        <begin position="132"/>
        <end position="151"/>
    </location>
</feature>
<feature type="transmembrane region" description="Helical" evidence="2">
    <location>
        <begin position="274"/>
        <end position="293"/>
    </location>
</feature>
<feature type="region of interest" description="Disordered" evidence="1">
    <location>
        <begin position="193"/>
        <end position="216"/>
    </location>
</feature>
<name>A0A8H9IZB2_9PSEU</name>
<dbReference type="EMBL" id="BNAV01000022">
    <property type="protein sequence ID" value="GHF88074.1"/>
    <property type="molecule type" value="Genomic_DNA"/>
</dbReference>
<comment type="caution">
    <text evidence="4">The sequence shown here is derived from an EMBL/GenBank/DDBJ whole genome shotgun (WGS) entry which is preliminary data.</text>
</comment>
<feature type="region of interest" description="Disordered" evidence="1">
    <location>
        <begin position="376"/>
        <end position="415"/>
    </location>
</feature>
<keyword evidence="2" id="KW-0812">Transmembrane</keyword>
<gene>
    <name evidence="4" type="ORF">GCM10017566_72290</name>
</gene>
<sequence length="415" mass="42985">MLVPMSGGTDQQGKVSGLSGFEETIKDFWASRPRRPARGRKVAGVAAAIGNRYGIDPVIVRVAFVAAGVFGGIGLVLYVLGWLFFAGEGDEVSAFESLIGRGRSSVSRGFAIVLIIAFFPLASWAFSSSWGWFDGGGIIGLALLVTALYLLHRSRGQDNRPVAPVEETMTYPTSTSGPAVTDPLGAAPLAWDLPDPQSAYSPPPEPPRPRRRRRERSKVGVATFGAALLVAGGGAAGAALGVDWFSVQHIVGLVLGTLGIGLVTGAFVRGGRGLIALAVPLSIAGVVLTSVPVTEYRGGFGDVDASPATAAEVLPVYEHTAGDMRLDLTRLPAGTPVTTTVRAGAGRTTVVVPETADVRYTCEIDAGNVDCLGGRSDGINRGPVRGEDLGTDGRGGPQIDLNVSQGAGDIEVRRG</sequence>
<keyword evidence="2" id="KW-0472">Membrane</keyword>
<dbReference type="InterPro" id="IPR007168">
    <property type="entry name" value="Phageshock_PspC_N"/>
</dbReference>
<keyword evidence="2" id="KW-1133">Transmembrane helix</keyword>